<dbReference type="EMBL" id="DRXH01000127">
    <property type="protein sequence ID" value="HHM44395.1"/>
    <property type="molecule type" value="Genomic_DNA"/>
</dbReference>
<reference evidence="10" key="1">
    <citation type="journal article" date="2020" name="mSystems">
        <title>Genome- and Community-Level Interaction Insights into Carbon Utilization and Element Cycling Functions of Hydrothermarchaeota in Hydrothermal Sediment.</title>
        <authorList>
            <person name="Zhou Z."/>
            <person name="Liu Y."/>
            <person name="Xu W."/>
            <person name="Pan J."/>
            <person name="Luo Z.H."/>
            <person name="Li M."/>
        </authorList>
    </citation>
    <scope>NUCLEOTIDE SEQUENCE [LARGE SCALE GENOMIC DNA]</scope>
    <source>
        <strain evidence="10">SpSt-1074</strain>
    </source>
</reference>
<dbReference type="GO" id="GO:0003676">
    <property type="term" value="F:nucleic acid binding"/>
    <property type="evidence" value="ECO:0007669"/>
    <property type="project" value="InterPro"/>
</dbReference>
<dbReference type="GO" id="GO:0008270">
    <property type="term" value="F:zinc ion binding"/>
    <property type="evidence" value="ECO:0007669"/>
    <property type="project" value="UniProtKB-KW"/>
</dbReference>
<evidence type="ECO:0000256" key="1">
    <source>
        <dbReference type="ARBA" id="ARBA00022723"/>
    </source>
</evidence>
<evidence type="ECO:0000313" key="10">
    <source>
        <dbReference type="EMBL" id="HHM44395.1"/>
    </source>
</evidence>
<feature type="domain" description="TFIIS-type" evidence="9">
    <location>
        <begin position="67"/>
        <end position="107"/>
    </location>
</feature>
<organism evidence="10">
    <name type="scientific">Caldiarchaeum subterraneum</name>
    <dbReference type="NCBI Taxonomy" id="311458"/>
    <lineage>
        <taxon>Archaea</taxon>
        <taxon>Nitrososphaerota</taxon>
        <taxon>Candidatus Caldarchaeales</taxon>
        <taxon>Candidatus Caldarchaeaceae</taxon>
        <taxon>Candidatus Caldarchaeum</taxon>
    </lineage>
</organism>
<dbReference type="SMART" id="SM00661">
    <property type="entry name" value="RPOL9"/>
    <property type="match status" value="1"/>
</dbReference>
<protein>
    <submittedName>
        <fullName evidence="10">Transcription factor S</fullName>
    </submittedName>
</protein>
<keyword evidence="4" id="KW-0805">Transcription regulation</keyword>
<comment type="caution">
    <text evidence="10">The sequence shown here is derived from an EMBL/GenBank/DDBJ whole genome shotgun (WGS) entry which is preliminary data.</text>
</comment>
<keyword evidence="1 6" id="KW-0479">Metal-binding</keyword>
<dbReference type="InterPro" id="IPR001529">
    <property type="entry name" value="Zn_ribbon_RPB9"/>
</dbReference>
<dbReference type="GO" id="GO:0006351">
    <property type="term" value="P:DNA-templated transcription"/>
    <property type="evidence" value="ECO:0007669"/>
    <property type="project" value="InterPro"/>
</dbReference>
<feature type="binding site" evidence="6">
    <location>
        <position position="74"/>
    </location>
    <ligand>
        <name>Zn(2+)</name>
        <dbReference type="ChEBI" id="CHEBI:29105"/>
        <label>2</label>
    </ligand>
</feature>
<dbReference type="GO" id="GO:0003899">
    <property type="term" value="F:DNA-directed RNA polymerase activity"/>
    <property type="evidence" value="ECO:0007669"/>
    <property type="project" value="InterPro"/>
</dbReference>
<dbReference type="GO" id="GO:0006355">
    <property type="term" value="P:regulation of DNA-templated transcription"/>
    <property type="evidence" value="ECO:0007669"/>
    <property type="project" value="InterPro"/>
</dbReference>
<gene>
    <name evidence="10" type="ORF">ENM31_03750</name>
</gene>
<evidence type="ECO:0000256" key="2">
    <source>
        <dbReference type="ARBA" id="ARBA00022771"/>
    </source>
</evidence>
<evidence type="ECO:0000256" key="5">
    <source>
        <dbReference type="PIRNR" id="PIRNR005586"/>
    </source>
</evidence>
<evidence type="ECO:0000256" key="7">
    <source>
        <dbReference type="PIRSR" id="PIRSR005586-2"/>
    </source>
</evidence>
<evidence type="ECO:0000259" key="9">
    <source>
        <dbReference type="PROSITE" id="PS51133"/>
    </source>
</evidence>
<feature type="binding site" evidence="6">
    <location>
        <position position="102"/>
    </location>
    <ligand>
        <name>Zn(2+)</name>
        <dbReference type="ChEBI" id="CHEBI:29105"/>
        <label>2</label>
    </ligand>
</feature>
<feature type="binding site" evidence="6">
    <location>
        <position position="99"/>
    </location>
    <ligand>
        <name>Zn(2+)</name>
        <dbReference type="ChEBI" id="CHEBI:29105"/>
        <label>2</label>
    </ligand>
</feature>
<dbReference type="PANTHER" id="PTHR11239:SF12">
    <property type="entry name" value="DNA-DIRECTED RNA POLYMERASE III SUBUNIT RPC10"/>
    <property type="match status" value="1"/>
</dbReference>
<evidence type="ECO:0000256" key="8">
    <source>
        <dbReference type="RuleBase" id="RU003474"/>
    </source>
</evidence>
<dbReference type="PROSITE" id="PS51133">
    <property type="entry name" value="ZF_TFIIS_2"/>
    <property type="match status" value="1"/>
</dbReference>
<evidence type="ECO:0000256" key="4">
    <source>
        <dbReference type="ARBA" id="ARBA00023015"/>
    </source>
</evidence>
<dbReference type="InterPro" id="IPR012164">
    <property type="entry name" value="Rpa12/Rpb9/Rpc10/TFS"/>
</dbReference>
<dbReference type="PROSITE" id="PS00466">
    <property type="entry name" value="ZF_TFIIS_1"/>
    <property type="match status" value="1"/>
</dbReference>
<keyword evidence="2 7" id="KW-0863">Zinc-finger</keyword>
<proteinExistence type="inferred from homology"/>
<feature type="binding site" evidence="6">
    <location>
        <position position="27"/>
    </location>
    <ligand>
        <name>Zn(2+)</name>
        <dbReference type="ChEBI" id="CHEBI:29105"/>
        <label>1</label>
    </ligand>
</feature>
<feature type="binding site" evidence="6">
    <location>
        <position position="71"/>
    </location>
    <ligand>
        <name>Zn(2+)</name>
        <dbReference type="ChEBI" id="CHEBI:29105"/>
        <label>2</label>
    </ligand>
</feature>
<accession>A0A7J3VTI2</accession>
<keyword evidence="3 6" id="KW-0862">Zinc</keyword>
<dbReference type="Pfam" id="PF02150">
    <property type="entry name" value="Zn_ribbon_RPB9"/>
    <property type="match status" value="1"/>
</dbReference>
<dbReference type="InterPro" id="IPR001222">
    <property type="entry name" value="Znf_TFIIS"/>
</dbReference>
<comment type="similarity">
    <text evidence="5 8">Belongs to the archaeal rpoM/eukaryotic RPA12/RPB9/RPC11 RNA polymerase family.</text>
</comment>
<evidence type="ECO:0000256" key="6">
    <source>
        <dbReference type="PIRSR" id="PIRSR005586-1"/>
    </source>
</evidence>
<name>A0A7J3VTI2_CALS0</name>
<dbReference type="AlphaFoldDB" id="A0A7J3VTI2"/>
<feature type="binding site" evidence="6">
    <location>
        <position position="7"/>
    </location>
    <ligand>
        <name>Zn(2+)</name>
        <dbReference type="ChEBI" id="CHEBI:29105"/>
        <label>1</label>
    </ligand>
</feature>
<feature type="binding site" evidence="6">
    <location>
        <position position="24"/>
    </location>
    <ligand>
        <name>Zn(2+)</name>
        <dbReference type="ChEBI" id="CHEBI:29105"/>
        <label>1</label>
    </ligand>
</feature>
<feature type="binding site" evidence="6">
    <location>
        <position position="4"/>
    </location>
    <ligand>
        <name>Zn(2+)</name>
        <dbReference type="ChEBI" id="CHEBI:29105"/>
        <label>1</label>
    </ligand>
</feature>
<dbReference type="CDD" id="cd10511">
    <property type="entry name" value="Zn-ribbon_TFS"/>
    <property type="match status" value="1"/>
</dbReference>
<dbReference type="InterPro" id="IPR006288">
    <property type="entry name" value="TFS"/>
</dbReference>
<dbReference type="SMART" id="SM00440">
    <property type="entry name" value="ZnF_C2C2"/>
    <property type="match status" value="1"/>
</dbReference>
<sequence>MEFCPNCGKALTPSKVAGKLSLVCRKCGYKKQSAEEKVLFKQSKSSSQSKDSVVLVEPSNSPLPTTLDVVCPQCGYNEAKWWTIQTRSADEPMTQFFRCVRCGHTWREYA</sequence>
<dbReference type="PIRSF" id="PIRSF005586">
    <property type="entry name" value="RNApol_RpoM"/>
    <property type="match status" value="1"/>
</dbReference>
<feature type="zinc finger region" description="C4-type" evidence="7">
    <location>
        <begin position="4"/>
        <end position="27"/>
    </location>
</feature>
<dbReference type="PANTHER" id="PTHR11239">
    <property type="entry name" value="DNA-DIRECTED RNA POLYMERASE"/>
    <property type="match status" value="1"/>
</dbReference>
<dbReference type="NCBIfam" id="TIGR01384">
    <property type="entry name" value="TFS_arch"/>
    <property type="match status" value="1"/>
</dbReference>
<evidence type="ECO:0000256" key="3">
    <source>
        <dbReference type="ARBA" id="ARBA00022833"/>
    </source>
</evidence>
<keyword evidence="5 8" id="KW-0804">Transcription</keyword>
<dbReference type="Pfam" id="PF01096">
    <property type="entry name" value="Zn_ribbon_TFIIS"/>
    <property type="match status" value="1"/>
</dbReference>
<dbReference type="Gene3D" id="2.20.25.10">
    <property type="match status" value="1"/>
</dbReference>
<dbReference type="SUPFAM" id="SSF57783">
    <property type="entry name" value="Zinc beta-ribbon"/>
    <property type="match status" value="1"/>
</dbReference>